<comment type="subunit">
    <text evidence="4">Homodimer.</text>
</comment>
<dbReference type="InterPro" id="IPR015168">
    <property type="entry name" value="SsuA/THI5"/>
</dbReference>
<evidence type="ECO:0000256" key="4">
    <source>
        <dbReference type="ARBA" id="ARBA00011738"/>
    </source>
</evidence>
<dbReference type="AlphaFoldDB" id="A0A2G6K7P7"/>
<evidence type="ECO:0000313" key="15">
    <source>
        <dbReference type="Proteomes" id="UP000230914"/>
    </source>
</evidence>
<evidence type="ECO:0000256" key="1">
    <source>
        <dbReference type="ARBA" id="ARBA00003469"/>
    </source>
</evidence>
<dbReference type="InterPro" id="IPR027939">
    <property type="entry name" value="NMT1/THI5"/>
</dbReference>
<evidence type="ECO:0000256" key="9">
    <source>
        <dbReference type="ARBA" id="ARBA00023004"/>
    </source>
</evidence>
<comment type="similarity">
    <text evidence="3">Belongs to the NMT1/THI5 family.</text>
</comment>
<dbReference type="GO" id="GO:0009228">
    <property type="term" value="P:thiamine biosynthetic process"/>
    <property type="evidence" value="ECO:0007669"/>
    <property type="project" value="UniProtKB-KW"/>
</dbReference>
<keyword evidence="6" id="KW-0479">Metal-binding</keyword>
<name>A0A2G6K7P7_9ACTN</name>
<dbReference type="GO" id="GO:0016740">
    <property type="term" value="F:transferase activity"/>
    <property type="evidence" value="ECO:0007669"/>
    <property type="project" value="UniProtKB-KW"/>
</dbReference>
<organism evidence="14 15">
    <name type="scientific">Ilumatobacter coccineus</name>
    <dbReference type="NCBI Taxonomy" id="467094"/>
    <lineage>
        <taxon>Bacteria</taxon>
        <taxon>Bacillati</taxon>
        <taxon>Actinomycetota</taxon>
        <taxon>Acidimicrobiia</taxon>
        <taxon>Acidimicrobiales</taxon>
        <taxon>Ilumatobacteraceae</taxon>
        <taxon>Ilumatobacter</taxon>
    </lineage>
</organism>
<evidence type="ECO:0000256" key="6">
    <source>
        <dbReference type="ARBA" id="ARBA00022723"/>
    </source>
</evidence>
<dbReference type="EMBL" id="PDSL01000070">
    <property type="protein sequence ID" value="PIE31655.1"/>
    <property type="molecule type" value="Genomic_DNA"/>
</dbReference>
<dbReference type="Pfam" id="PF09084">
    <property type="entry name" value="NMT1"/>
    <property type="match status" value="1"/>
</dbReference>
<keyword evidence="5" id="KW-0808">Transferase</keyword>
<evidence type="ECO:0000256" key="5">
    <source>
        <dbReference type="ARBA" id="ARBA00022679"/>
    </source>
</evidence>
<dbReference type="PROSITE" id="PS51257">
    <property type="entry name" value="PROKAR_LIPOPROTEIN"/>
    <property type="match status" value="1"/>
</dbReference>
<keyword evidence="8" id="KW-0784">Thiamine biosynthesis</keyword>
<evidence type="ECO:0000313" key="14">
    <source>
        <dbReference type="EMBL" id="PIE31655.1"/>
    </source>
</evidence>
<dbReference type="PANTHER" id="PTHR31528">
    <property type="entry name" value="4-AMINO-5-HYDROXYMETHYL-2-METHYLPYRIMIDINE PHOSPHATE SYNTHASE THI11-RELATED"/>
    <property type="match status" value="1"/>
</dbReference>
<dbReference type="PANTHER" id="PTHR31528:SF1">
    <property type="entry name" value="4-AMINO-5-HYDROXYMETHYL-2-METHYLPYRIMIDINE PHOSPHATE SYNTHASE THI11-RELATED"/>
    <property type="match status" value="1"/>
</dbReference>
<comment type="catalytic activity">
    <reaction evidence="11">
        <text>N(6)-(pyridoxal phosphate)-L-lysyl-[4-amino-5-hydroxymethyl-2-methylpyrimidine phosphate synthase] + L-histidyl-[4-amino-5-hydroxymethyl-2-methylpyrimidine phosphate synthase] + 2 Fe(3+) + 4 H2O = L-lysyl-[4-amino-5-hydroxymethyl-2-methylpyrimidine phosphate synthase] + (2S)-2-amino-5-hydroxy-4-oxopentanoyl-[4-amino-5-hydroxymethyl-2-methylpyrimidine phosphate synthase] + 4-amino-2-methyl-5-(phosphooxymethyl)pyrimidine + 3-oxopropanoate + 2 Fe(2+) + 2 H(+)</text>
        <dbReference type="Rhea" id="RHEA:65756"/>
        <dbReference type="Rhea" id="RHEA-COMP:16892"/>
        <dbReference type="Rhea" id="RHEA-COMP:16893"/>
        <dbReference type="Rhea" id="RHEA-COMP:16894"/>
        <dbReference type="Rhea" id="RHEA-COMP:16895"/>
        <dbReference type="ChEBI" id="CHEBI:15377"/>
        <dbReference type="ChEBI" id="CHEBI:15378"/>
        <dbReference type="ChEBI" id="CHEBI:29033"/>
        <dbReference type="ChEBI" id="CHEBI:29034"/>
        <dbReference type="ChEBI" id="CHEBI:29969"/>
        <dbReference type="ChEBI" id="CHEBI:29979"/>
        <dbReference type="ChEBI" id="CHEBI:33190"/>
        <dbReference type="ChEBI" id="CHEBI:58354"/>
        <dbReference type="ChEBI" id="CHEBI:143915"/>
        <dbReference type="ChEBI" id="CHEBI:157692"/>
    </reaction>
    <physiologicalReaction direction="left-to-right" evidence="11">
        <dbReference type="Rhea" id="RHEA:65757"/>
    </physiologicalReaction>
</comment>
<evidence type="ECO:0000256" key="8">
    <source>
        <dbReference type="ARBA" id="ARBA00022977"/>
    </source>
</evidence>
<gene>
    <name evidence="14" type="ORF">CSA55_05180</name>
</gene>
<dbReference type="SUPFAM" id="SSF53850">
    <property type="entry name" value="Periplasmic binding protein-like II"/>
    <property type="match status" value="1"/>
</dbReference>
<evidence type="ECO:0000256" key="2">
    <source>
        <dbReference type="ARBA" id="ARBA00004948"/>
    </source>
</evidence>
<protein>
    <recommendedName>
        <fullName evidence="10">Thiamine pyrimidine synthase</fullName>
    </recommendedName>
</protein>
<accession>A0A2G6K7P7</accession>
<evidence type="ECO:0000256" key="12">
    <source>
        <dbReference type="SAM" id="SignalP"/>
    </source>
</evidence>
<comment type="pathway">
    <text evidence="2">Cofactor biosynthesis; thiamine diphosphate biosynthesis.</text>
</comment>
<keyword evidence="9" id="KW-0408">Iron</keyword>
<keyword evidence="7" id="KW-0663">Pyridoxal phosphate</keyword>
<feature type="domain" description="SsuA/THI5-like" evidence="13">
    <location>
        <begin position="51"/>
        <end position="272"/>
    </location>
</feature>
<feature type="signal peptide" evidence="12">
    <location>
        <begin position="1"/>
        <end position="23"/>
    </location>
</feature>
<comment type="function">
    <text evidence="1">Responsible for the formation of the pyrimidine heterocycle in the thiamine biosynthesis pathway. Catalyzes the formation of hydroxymethylpyrimidine phosphate (HMP-P) from histidine and pyridoxal phosphate (PLP). The protein uses PLP and the active site histidine to form HMP-P, generating an inactive enzyme. The enzyme can only undergo a single turnover, which suggests it is a suicide enzyme.</text>
</comment>
<dbReference type="GO" id="GO:0046872">
    <property type="term" value="F:metal ion binding"/>
    <property type="evidence" value="ECO:0007669"/>
    <property type="project" value="UniProtKB-KW"/>
</dbReference>
<reference evidence="14 15" key="1">
    <citation type="submission" date="2017-10" db="EMBL/GenBank/DDBJ databases">
        <title>Novel microbial diversity and functional potential in the marine mammal oral microbiome.</title>
        <authorList>
            <person name="Dudek N.K."/>
            <person name="Sun C.L."/>
            <person name="Burstein D."/>
            <person name="Kantor R.S."/>
            <person name="Aliaga Goltsman D.S."/>
            <person name="Bik E.M."/>
            <person name="Thomas B.C."/>
            <person name="Banfield J.F."/>
            <person name="Relman D.A."/>
        </authorList>
    </citation>
    <scope>NUCLEOTIDE SEQUENCE [LARGE SCALE GENOMIC DNA]</scope>
    <source>
        <strain evidence="14">DOLJORAL78_61_10</strain>
    </source>
</reference>
<evidence type="ECO:0000256" key="3">
    <source>
        <dbReference type="ARBA" id="ARBA00009406"/>
    </source>
</evidence>
<dbReference type="Proteomes" id="UP000230914">
    <property type="component" value="Unassembled WGS sequence"/>
</dbReference>
<dbReference type="Gene3D" id="3.40.190.10">
    <property type="entry name" value="Periplasmic binding protein-like II"/>
    <property type="match status" value="2"/>
</dbReference>
<feature type="chain" id="PRO_5038814760" description="Thiamine pyrimidine synthase" evidence="12">
    <location>
        <begin position="24"/>
        <end position="376"/>
    </location>
</feature>
<sequence>MKLRYVLAAVLVWATGCSGGQLSAPAVEVTPGECEAIDPVRLQLPWMIQARSAGYIAARDLGYYADYCLDVELVEGGPGISSTQRLAGGKVDFAVARLPSALVTRDRGANLVHVAQIFQRPGTVVVALTDSEITQPYQFIDRRTAAWGDGHGYEILAAASAVGLDPSTDLDRLDHTSDIDAFGYREYDVAAMSFYHEYAQLLERNNPLTTTRFAPSDIHRIDLGELDIRFLEDGLWADGDRLDSDVLYRDVAVRVIAASLRGWVECRNHPDTCVDLVLDANSVNGPGHQRWQMTQVNNLIWPSPHRIGHLETSEWDHTLDLMMSLVDTSGEPILAAAPSGATTDAFLHRAWDLLEGIDLAGNDYVPGEGVITPGGN</sequence>
<evidence type="ECO:0000256" key="10">
    <source>
        <dbReference type="ARBA" id="ARBA00033171"/>
    </source>
</evidence>
<evidence type="ECO:0000256" key="7">
    <source>
        <dbReference type="ARBA" id="ARBA00022898"/>
    </source>
</evidence>
<evidence type="ECO:0000256" key="11">
    <source>
        <dbReference type="ARBA" id="ARBA00048179"/>
    </source>
</evidence>
<keyword evidence="12" id="KW-0732">Signal</keyword>
<evidence type="ECO:0000259" key="13">
    <source>
        <dbReference type="Pfam" id="PF09084"/>
    </source>
</evidence>
<proteinExistence type="inferred from homology"/>
<comment type="caution">
    <text evidence="14">The sequence shown here is derived from an EMBL/GenBank/DDBJ whole genome shotgun (WGS) entry which is preliminary data.</text>
</comment>